<reference evidence="3" key="1">
    <citation type="journal article" date="2015" name="Proc. Natl. Acad. Sci. U.S.A.">
        <title>Genome sequencing of adzuki bean (Vigna angularis) provides insight into high starch and low fat accumulation and domestication.</title>
        <authorList>
            <person name="Yang K."/>
            <person name="Tian Z."/>
            <person name="Chen C."/>
            <person name="Luo L."/>
            <person name="Zhao B."/>
            <person name="Wang Z."/>
            <person name="Yu L."/>
            <person name="Li Y."/>
            <person name="Sun Y."/>
            <person name="Li W."/>
            <person name="Chen Y."/>
            <person name="Li Y."/>
            <person name="Zhang Y."/>
            <person name="Ai D."/>
            <person name="Zhao J."/>
            <person name="Shang C."/>
            <person name="Ma Y."/>
            <person name="Wu B."/>
            <person name="Wang M."/>
            <person name="Gao L."/>
            <person name="Sun D."/>
            <person name="Zhang P."/>
            <person name="Guo F."/>
            <person name="Wang W."/>
            <person name="Li Y."/>
            <person name="Wang J."/>
            <person name="Varshney R.K."/>
            <person name="Wang J."/>
            <person name="Ling H.Q."/>
            <person name="Wan P."/>
        </authorList>
    </citation>
    <scope>NUCLEOTIDE SEQUENCE</scope>
    <source>
        <strain evidence="3">cv. Jingnong 6</strain>
    </source>
</reference>
<dbReference type="Gene3D" id="3.40.850.10">
    <property type="entry name" value="Kinesin motor domain"/>
    <property type="match status" value="1"/>
</dbReference>
<sequence>MYPSPNPNCAANKEPPPEHPIEVVARIHDYPDRKDKPLFVLQTSSNSSFIRVQADFGYRDFTLDGVSVSEEEDLDVFYKKFVESRINGVKLGDKCTIMMYGPTTFGKSHTGVSSQTARSGDKLTRDLRPADSSSSGHNKFDKDKGVNVSLGEDEARLNMPIVISFNEGRREVSAMQNIANKQITSYCLDVVYSRFYEFFILHGGGLGEDGGGHG</sequence>
<dbReference type="Proteomes" id="UP000053144">
    <property type="component" value="Chromosome 8"/>
</dbReference>
<dbReference type="SUPFAM" id="SSF52540">
    <property type="entry name" value="P-loop containing nucleoside triphosphate hydrolases"/>
    <property type="match status" value="1"/>
</dbReference>
<gene>
    <name evidence="2" type="ORF">LR48_Vigan08g101900</name>
</gene>
<dbReference type="EMBL" id="CM003378">
    <property type="protein sequence ID" value="KOM50192.1"/>
    <property type="molecule type" value="Genomic_DNA"/>
</dbReference>
<dbReference type="InterPro" id="IPR036961">
    <property type="entry name" value="Kinesin_motor_dom_sf"/>
</dbReference>
<evidence type="ECO:0000313" key="3">
    <source>
        <dbReference type="Proteomes" id="UP000053144"/>
    </source>
</evidence>
<evidence type="ECO:0008006" key="4">
    <source>
        <dbReference type="Google" id="ProtNLM"/>
    </source>
</evidence>
<dbReference type="InterPro" id="IPR027417">
    <property type="entry name" value="P-loop_NTPase"/>
</dbReference>
<dbReference type="Gramene" id="KOM50192">
    <property type="protein sequence ID" value="KOM50192"/>
    <property type="gene ID" value="LR48_Vigan08g101900"/>
</dbReference>
<name>A0A0L9V5G4_PHAAN</name>
<dbReference type="AlphaFoldDB" id="A0A0L9V5G4"/>
<organism evidence="2 3">
    <name type="scientific">Phaseolus angularis</name>
    <name type="common">Azuki bean</name>
    <name type="synonym">Vigna angularis</name>
    <dbReference type="NCBI Taxonomy" id="3914"/>
    <lineage>
        <taxon>Eukaryota</taxon>
        <taxon>Viridiplantae</taxon>
        <taxon>Streptophyta</taxon>
        <taxon>Embryophyta</taxon>
        <taxon>Tracheophyta</taxon>
        <taxon>Spermatophyta</taxon>
        <taxon>Magnoliopsida</taxon>
        <taxon>eudicotyledons</taxon>
        <taxon>Gunneridae</taxon>
        <taxon>Pentapetalae</taxon>
        <taxon>rosids</taxon>
        <taxon>fabids</taxon>
        <taxon>Fabales</taxon>
        <taxon>Fabaceae</taxon>
        <taxon>Papilionoideae</taxon>
        <taxon>50 kb inversion clade</taxon>
        <taxon>NPAAA clade</taxon>
        <taxon>indigoferoid/millettioid clade</taxon>
        <taxon>Phaseoleae</taxon>
        <taxon>Vigna</taxon>
    </lineage>
</organism>
<accession>A0A0L9V5G4</accession>
<feature type="compositionally biased region" description="Polar residues" evidence="1">
    <location>
        <begin position="108"/>
        <end position="118"/>
    </location>
</feature>
<feature type="compositionally biased region" description="Basic and acidic residues" evidence="1">
    <location>
        <begin position="119"/>
        <end position="129"/>
    </location>
</feature>
<feature type="region of interest" description="Disordered" evidence="1">
    <location>
        <begin position="108"/>
        <end position="145"/>
    </location>
</feature>
<proteinExistence type="predicted"/>
<protein>
    <recommendedName>
        <fullName evidence="4">Kinesin motor domain-containing protein</fullName>
    </recommendedName>
</protein>
<evidence type="ECO:0000256" key="1">
    <source>
        <dbReference type="SAM" id="MobiDB-lite"/>
    </source>
</evidence>
<evidence type="ECO:0000313" key="2">
    <source>
        <dbReference type="EMBL" id="KOM50192.1"/>
    </source>
</evidence>
<dbReference type="STRING" id="3914.A0A0L9V5G4"/>